<dbReference type="OMA" id="QQEYMST"/>
<keyword evidence="5 7" id="KW-0175">Coiled coil</keyword>
<name>A0A8B7ND88_HYAAZ</name>
<feature type="compositionally biased region" description="Polar residues" evidence="8">
    <location>
        <begin position="36"/>
        <end position="46"/>
    </location>
</feature>
<dbReference type="GO" id="GO:0000301">
    <property type="term" value="P:retrograde transport, vesicle recycling within Golgi"/>
    <property type="evidence" value="ECO:0007669"/>
    <property type="project" value="TreeGrafter"/>
</dbReference>
<keyword evidence="10" id="KW-1185">Reference proteome</keyword>
<dbReference type="Proteomes" id="UP000694843">
    <property type="component" value="Unplaced"/>
</dbReference>
<dbReference type="InterPro" id="IPR019177">
    <property type="entry name" value="Golgin_subfamily_A_member_5"/>
</dbReference>
<evidence type="ECO:0000256" key="2">
    <source>
        <dbReference type="ARBA" id="ARBA00022692"/>
    </source>
</evidence>
<keyword evidence="3 9" id="KW-1133">Transmembrane helix</keyword>
<dbReference type="OrthoDB" id="248903at2759"/>
<evidence type="ECO:0000256" key="9">
    <source>
        <dbReference type="SAM" id="Phobius"/>
    </source>
</evidence>
<dbReference type="GeneID" id="108668818"/>
<dbReference type="PANTHER" id="PTHR13815">
    <property type="entry name" value="GOLGIN-84"/>
    <property type="match status" value="1"/>
</dbReference>
<feature type="compositionally biased region" description="Low complexity" evidence="8">
    <location>
        <begin position="84"/>
        <end position="110"/>
    </location>
</feature>
<dbReference type="RefSeq" id="XP_018011559.1">
    <property type="nucleotide sequence ID" value="XM_018156070.2"/>
</dbReference>
<proteinExistence type="predicted"/>
<feature type="region of interest" description="Disordered" evidence="8">
    <location>
        <begin position="36"/>
        <end position="66"/>
    </location>
</feature>
<protein>
    <submittedName>
        <fullName evidence="11">Golgin subfamily A member 5 isoform X1</fullName>
    </submittedName>
</protein>
<evidence type="ECO:0000256" key="3">
    <source>
        <dbReference type="ARBA" id="ARBA00022989"/>
    </source>
</evidence>
<comment type="subcellular location">
    <subcellularLocation>
        <location evidence="1">Golgi apparatus membrane</location>
        <topology evidence="1">Single-pass type IV membrane protein</topology>
    </subcellularLocation>
</comment>
<keyword evidence="6 9" id="KW-0472">Membrane</keyword>
<evidence type="ECO:0000256" key="6">
    <source>
        <dbReference type="ARBA" id="ARBA00023136"/>
    </source>
</evidence>
<feature type="region of interest" description="Disordered" evidence="8">
    <location>
        <begin position="150"/>
        <end position="176"/>
    </location>
</feature>
<feature type="compositionally biased region" description="Low complexity" evidence="8">
    <location>
        <begin position="153"/>
        <end position="167"/>
    </location>
</feature>
<keyword evidence="4" id="KW-0333">Golgi apparatus</keyword>
<feature type="region of interest" description="Disordered" evidence="8">
    <location>
        <begin position="80"/>
        <end position="111"/>
    </location>
</feature>
<keyword evidence="2 9" id="KW-0812">Transmembrane</keyword>
<organism evidence="10 11">
    <name type="scientific">Hyalella azteca</name>
    <name type="common">Amphipod</name>
    <dbReference type="NCBI Taxonomy" id="294128"/>
    <lineage>
        <taxon>Eukaryota</taxon>
        <taxon>Metazoa</taxon>
        <taxon>Ecdysozoa</taxon>
        <taxon>Arthropoda</taxon>
        <taxon>Crustacea</taxon>
        <taxon>Multicrustacea</taxon>
        <taxon>Malacostraca</taxon>
        <taxon>Eumalacostraca</taxon>
        <taxon>Peracarida</taxon>
        <taxon>Amphipoda</taxon>
        <taxon>Senticaudata</taxon>
        <taxon>Talitrida</taxon>
        <taxon>Talitroidea</taxon>
        <taxon>Hyalellidae</taxon>
        <taxon>Hyalella</taxon>
    </lineage>
</organism>
<accession>A0A8B7ND88</accession>
<evidence type="ECO:0000256" key="5">
    <source>
        <dbReference type="ARBA" id="ARBA00023054"/>
    </source>
</evidence>
<evidence type="ECO:0000313" key="10">
    <source>
        <dbReference type="Proteomes" id="UP000694843"/>
    </source>
</evidence>
<feature type="coiled-coil region" evidence="7">
    <location>
        <begin position="489"/>
        <end position="562"/>
    </location>
</feature>
<evidence type="ECO:0000256" key="7">
    <source>
        <dbReference type="SAM" id="Coils"/>
    </source>
</evidence>
<evidence type="ECO:0000256" key="1">
    <source>
        <dbReference type="ARBA" id="ARBA00004409"/>
    </source>
</evidence>
<feature type="transmembrane region" description="Helical" evidence="9">
    <location>
        <begin position="706"/>
        <end position="726"/>
    </location>
</feature>
<evidence type="ECO:0000256" key="4">
    <source>
        <dbReference type="ARBA" id="ARBA00023034"/>
    </source>
</evidence>
<feature type="region of interest" description="Disordered" evidence="8">
    <location>
        <begin position="572"/>
        <end position="597"/>
    </location>
</feature>
<dbReference type="Pfam" id="PF09787">
    <property type="entry name" value="Golgin_A5"/>
    <property type="match status" value="1"/>
</dbReference>
<dbReference type="PANTHER" id="PTHR13815:SF7">
    <property type="entry name" value="GOLGIN SUBFAMILY A MEMBER 5"/>
    <property type="match status" value="1"/>
</dbReference>
<reference evidence="11" key="1">
    <citation type="submission" date="2025-08" db="UniProtKB">
        <authorList>
            <consortium name="RefSeq"/>
        </authorList>
    </citation>
    <scope>IDENTIFICATION</scope>
    <source>
        <tissue evidence="11">Whole organism</tissue>
    </source>
</reference>
<gene>
    <name evidence="11" type="primary">LOC108668818</name>
</gene>
<feature type="coiled-coil region" evidence="7">
    <location>
        <begin position="234"/>
        <end position="437"/>
    </location>
</feature>
<evidence type="ECO:0000256" key="8">
    <source>
        <dbReference type="SAM" id="MobiDB-lite"/>
    </source>
</evidence>
<sequence>MAWISELAGKAESLLNKLDSEAASVLTVDKTLTKTAIDTESKNVSPNKLDLETHGSVTSLPNSSSVPGSLQAYFGSLSSRGSPSALNKWSKSSPSSRGGSASASATPSHSRNASLENYLNFSSESANNLSTKSGVWSPSKVVVLAADNHSNHSRQSSLSSVPSLPTSGITRLDDGNIEPTQPFTNINIESSASSVSSSGSGVSAQLDSYVTLEHKDLDTINTTASRSLGDISEVDLLKKEVQSLNQEIKQLVGKSTSLHSELQAAKSAPNSMAEQLSAMQKNLREVQHREMLLQDEAVERSKELKALELRLKDKEEELWARNKELERCRLENLRLCEGASVSSERHSTTLQTASAQLEEAEALLRQEQLQRRTDQQNYSDRLRVVEEERDALAGQVRAAAEKLLQVQQAQEVHQAQVSALRSEATAAREELESYKAKARHILSSKEALIEALKKGSGDSTGLHADPNYSLLDTELKQTRAELSLCRSELERSGAELSRLRSELSELERCAEQEAARHSSALSDAHEQLVQLGQLKDELEQENRQARQEARCLQEELTREKVRHAAFVQEAQLQQDSLRRQSASRQSPKHGGEGVEELQRRVQSLTESLLQKQSQVDGLNTELQVRSMQLARLQQQQHQQESHLPVGRDAPLSIPMDDLRSRAVPTLLVESPFDGGVTRRVKRAYSSLDRFSVSLGLFLRRYPVARIIVLLYMLLLHLWVLIVLLTYSPEIHHTGYQPDGAGEPRLNPLPHK</sequence>
<dbReference type="GO" id="GO:0031985">
    <property type="term" value="C:Golgi cisterna"/>
    <property type="evidence" value="ECO:0007669"/>
    <property type="project" value="TreeGrafter"/>
</dbReference>
<feature type="compositionally biased region" description="Polar residues" evidence="8">
    <location>
        <begin position="55"/>
        <end position="66"/>
    </location>
</feature>
<evidence type="ECO:0000313" key="11">
    <source>
        <dbReference type="RefSeq" id="XP_018011559.1"/>
    </source>
</evidence>
<dbReference type="GO" id="GO:0000139">
    <property type="term" value="C:Golgi membrane"/>
    <property type="evidence" value="ECO:0007669"/>
    <property type="project" value="UniProtKB-SubCell"/>
</dbReference>
<dbReference type="AlphaFoldDB" id="A0A8B7ND88"/>
<feature type="compositionally biased region" description="Polar residues" evidence="8">
    <location>
        <begin position="572"/>
        <end position="585"/>
    </location>
</feature>
<dbReference type="GO" id="GO:0007030">
    <property type="term" value="P:Golgi organization"/>
    <property type="evidence" value="ECO:0007669"/>
    <property type="project" value="InterPro"/>
</dbReference>
<dbReference type="KEGG" id="hazt:108668818"/>